<dbReference type="Pfam" id="PF17919">
    <property type="entry name" value="RT_RNaseH_2"/>
    <property type="match status" value="1"/>
</dbReference>
<evidence type="ECO:0000259" key="4">
    <source>
        <dbReference type="Pfam" id="PF25597"/>
    </source>
</evidence>
<accession>A0A6L2KV55</accession>
<reference evidence="5" key="1">
    <citation type="journal article" date="2019" name="Sci. Rep.">
        <title>Draft genome of Tanacetum cinerariifolium, the natural source of mosquito coil.</title>
        <authorList>
            <person name="Yamashiro T."/>
            <person name="Shiraishi A."/>
            <person name="Satake H."/>
            <person name="Nakayama K."/>
        </authorList>
    </citation>
    <scope>NUCLEOTIDE SEQUENCE</scope>
</reference>
<organism evidence="5">
    <name type="scientific">Tanacetum cinerariifolium</name>
    <name type="common">Dalmatian daisy</name>
    <name type="synonym">Chrysanthemum cinerariifolium</name>
    <dbReference type="NCBI Taxonomy" id="118510"/>
    <lineage>
        <taxon>Eukaryota</taxon>
        <taxon>Viridiplantae</taxon>
        <taxon>Streptophyta</taxon>
        <taxon>Embryophyta</taxon>
        <taxon>Tracheophyta</taxon>
        <taxon>Spermatophyta</taxon>
        <taxon>Magnoliopsida</taxon>
        <taxon>eudicotyledons</taxon>
        <taxon>Gunneridae</taxon>
        <taxon>Pentapetalae</taxon>
        <taxon>asterids</taxon>
        <taxon>campanulids</taxon>
        <taxon>Asterales</taxon>
        <taxon>Asteraceae</taxon>
        <taxon>Asteroideae</taxon>
        <taxon>Anthemideae</taxon>
        <taxon>Anthemidinae</taxon>
        <taxon>Tanacetum</taxon>
    </lineage>
</organism>
<dbReference type="Pfam" id="PF07727">
    <property type="entry name" value="RVT_2"/>
    <property type="match status" value="1"/>
</dbReference>
<evidence type="ECO:0000256" key="1">
    <source>
        <dbReference type="SAM" id="MobiDB-lite"/>
    </source>
</evidence>
<dbReference type="InterPro" id="IPR057670">
    <property type="entry name" value="SH3_retrovirus"/>
</dbReference>
<feature type="compositionally biased region" description="Basic residues" evidence="1">
    <location>
        <begin position="593"/>
        <end position="604"/>
    </location>
</feature>
<dbReference type="Pfam" id="PF25597">
    <property type="entry name" value="SH3_retrovirus"/>
    <property type="match status" value="1"/>
</dbReference>
<name>A0A6L2KV55_TANCI</name>
<feature type="domain" description="Reverse transcriptase Ty1/copia-type" evidence="2">
    <location>
        <begin position="397"/>
        <end position="453"/>
    </location>
</feature>
<gene>
    <name evidence="5" type="ORF">Tci_023752</name>
</gene>
<feature type="region of interest" description="Disordered" evidence="1">
    <location>
        <begin position="553"/>
        <end position="681"/>
    </location>
</feature>
<protein>
    <submittedName>
        <fullName evidence="5">Retrovirus-related Pol polyprotein from transposon TNT 1-94</fullName>
    </submittedName>
</protein>
<feature type="compositionally biased region" description="Low complexity" evidence="1">
    <location>
        <begin position="642"/>
        <end position="652"/>
    </location>
</feature>
<evidence type="ECO:0000259" key="3">
    <source>
        <dbReference type="Pfam" id="PF17919"/>
    </source>
</evidence>
<dbReference type="InterPro" id="IPR041577">
    <property type="entry name" value="RT_RNaseH_2"/>
</dbReference>
<feature type="compositionally biased region" description="Polar residues" evidence="1">
    <location>
        <begin position="573"/>
        <end position="586"/>
    </location>
</feature>
<proteinExistence type="predicted"/>
<evidence type="ECO:0000259" key="2">
    <source>
        <dbReference type="Pfam" id="PF07727"/>
    </source>
</evidence>
<feature type="domain" description="Retroviral polymerase SH3-like" evidence="4">
    <location>
        <begin position="205"/>
        <end position="234"/>
    </location>
</feature>
<comment type="caution">
    <text evidence="5">The sequence shown here is derived from an EMBL/GenBank/DDBJ whole genome shotgun (WGS) entry which is preliminary data.</text>
</comment>
<feature type="compositionally biased region" description="Basic and acidic residues" evidence="1">
    <location>
        <begin position="249"/>
        <end position="268"/>
    </location>
</feature>
<feature type="compositionally biased region" description="Polar residues" evidence="1">
    <location>
        <begin position="617"/>
        <end position="628"/>
    </location>
</feature>
<evidence type="ECO:0000313" key="5">
    <source>
        <dbReference type="EMBL" id="GEU51774.1"/>
    </source>
</evidence>
<dbReference type="SUPFAM" id="SSF56672">
    <property type="entry name" value="DNA/RNA polymerases"/>
    <property type="match status" value="1"/>
</dbReference>
<dbReference type="InterPro" id="IPR043502">
    <property type="entry name" value="DNA/RNA_pol_sf"/>
</dbReference>
<sequence length="1222" mass="138993">MFDWGDKQEAAFQLLKEKLYSAPILALLEGAENFIVYCDALHKGLGVMLMQNEKDNITMDFVTSSQGREVVMIQFRFLYCMICKREDHRISDHKMYIASFKRSESYKAQPYQYASTSKQALKAKAKPFLPCIHYGFNDHRPDDCRNYHECQIYRCYDHSTSGYNRVIHIRGGVLAEYVEQPGPKVVFGDNSSCITEGYGSINYEGYSSVSKAFRVYNIRKQQIEESYHVTFDESMEAIRFPNSSIDKIGIDDSSKYPPDEFPHKDDPSRQYQVDSDISYFVIPYGQSLTELTQENHVPEVIVPNEHDVPLIKEIKDPPDLINTKRTHEQNVQDDQMIIQPTDVPSGNNTDISRPITKPLVPDVIQSHISNQASTSSHPAPHDRWSKDQHIELVNIIVIGSKWVFRKKKDEHGTTTKNKARLVAQGNNQEEGIDYDETFAPVARWKLIMPKLYVHLNTSRERIGKNCHQPELPGQNPVLKNSFLVAWRILFTFVIQVLGGNYSSTEQVDSIQQLLAYSLITGTKVDIGEIIYSDLDPSKVTNIELTARMISINNQRDSVSPPPLSENPKKGKSQAVTSTLPKSQGPETSGALFKKSKIHKSKKSPTKTMVILPKPTEGSEQSHSVSSGTVPDPQDLERHTTRTPKTTPRPEGSSGDKDSGGNKPPVDMEPQKPTDADLSGTGAKISGLKRAQTHIKSSISSLQEDTSSIKSMMTEMYNAFRSQSSSPLSSNVASTFALIDILANDKEEEIKKAKEEARLNAIFKTEVIKVVRKEAKKLGIHPKEAIITKDGELFKKAYDVKHEVLKRQHTKKVRKSLKLKKFKYDSYMWTVKRRPKPEPITDIKIHLKTEPVVITVYRGTNGRNFDVHKYFLFRAFGKFELDKLREIISKKKYAVVKDLMNYISRRYERLRQIPRELGIQSALPAREQAPSQTLGRKWKHIELEPETRILGLECNRALPENVPFKNNMVIKEPEYRIFFTDKYALAEGYSSKNYFRKFLRALHPKWRAKVTSIEELKDLTSLSLDDLIRNLKVHEMIIKKDFEIVKAMGERKSLALKAKKESSDEECLTFGSKDEEYSMAFSDFNKFFKRRGKNQKAFIGGTWSDSGKEDGALASNEAYNEGNVIFGSNLRGNIIGKGNICDNKCRVNSSEHDSEIIKDGKVIGKGIRKKGLYGMILGFKPENKNFLITIDENSTLWHRRLGHANMRLIQSLASKVMEETATP</sequence>
<feature type="domain" description="Reverse transcriptase/retrotransposon-derived protein RNase H-like" evidence="3">
    <location>
        <begin position="4"/>
        <end position="56"/>
    </location>
</feature>
<dbReference type="EMBL" id="BKCJ010002917">
    <property type="protein sequence ID" value="GEU51774.1"/>
    <property type="molecule type" value="Genomic_DNA"/>
</dbReference>
<dbReference type="AlphaFoldDB" id="A0A6L2KV55"/>
<feature type="region of interest" description="Disordered" evidence="1">
    <location>
        <begin position="249"/>
        <end position="270"/>
    </location>
</feature>
<dbReference type="InterPro" id="IPR013103">
    <property type="entry name" value="RVT_2"/>
</dbReference>